<keyword evidence="4" id="KW-1185">Reference proteome</keyword>
<dbReference type="EC" id="3.-.-.-" evidence="3"/>
<dbReference type="SUPFAM" id="SSF53474">
    <property type="entry name" value="alpha/beta-Hydrolases"/>
    <property type="match status" value="1"/>
</dbReference>
<dbReference type="InterPro" id="IPR049492">
    <property type="entry name" value="BD-FAE-like_dom"/>
</dbReference>
<dbReference type="Gene3D" id="3.40.50.1820">
    <property type="entry name" value="alpha/beta hydrolase"/>
    <property type="match status" value="1"/>
</dbReference>
<dbReference type="EMBL" id="JBHSNG010000002">
    <property type="protein sequence ID" value="MFC5580124.1"/>
    <property type="molecule type" value="Genomic_DNA"/>
</dbReference>
<dbReference type="PANTHER" id="PTHR48081">
    <property type="entry name" value="AB HYDROLASE SUPERFAMILY PROTEIN C4A8.06C"/>
    <property type="match status" value="1"/>
</dbReference>
<evidence type="ECO:0000256" key="1">
    <source>
        <dbReference type="ARBA" id="ARBA00022801"/>
    </source>
</evidence>
<feature type="domain" description="BD-FAE-like" evidence="2">
    <location>
        <begin position="67"/>
        <end position="171"/>
    </location>
</feature>
<dbReference type="Pfam" id="PF20434">
    <property type="entry name" value="BD-FAE"/>
    <property type="match status" value="1"/>
</dbReference>
<evidence type="ECO:0000313" key="4">
    <source>
        <dbReference type="Proteomes" id="UP001596111"/>
    </source>
</evidence>
<protein>
    <submittedName>
        <fullName evidence="3">Alpha/beta hydrolase</fullName>
        <ecNumber evidence="3">3.-.-.-</ecNumber>
    </submittedName>
</protein>
<dbReference type="RefSeq" id="WP_377324325.1">
    <property type="nucleotide sequence ID" value="NZ_JBHSNG010000002.1"/>
</dbReference>
<gene>
    <name evidence="3" type="ORF">ACFPPB_03175</name>
</gene>
<sequence>MQASTAAKCVAALLMGVLTALPRHVAAQSLRERLAQGRAAASHATALPEGARVERDIAYRPDPAQRMDVYLPPHAEHAPVIFMVHGGGWMFGDKDSSGVVDNKAAHWLPAGYIVMSIDYRLSPSANPLEQADDVARALAFAQSKASRWGADPARFVLIGHSAGAHLVSLLSADPGIATHQGARPWLGTVSLDSAAYDVVELMQSHHLRLYDRVFHADRDLWRAASPTLRLKRASIPMLLVCSSRRSDSCPQTDAFAAKAIALGGRATVLPVDKTHREINQQLGTPGGYTDAVDSFLRTIGLK</sequence>
<evidence type="ECO:0000313" key="3">
    <source>
        <dbReference type="EMBL" id="MFC5580124.1"/>
    </source>
</evidence>
<proteinExistence type="predicted"/>
<dbReference type="InterPro" id="IPR050300">
    <property type="entry name" value="GDXG_lipolytic_enzyme"/>
</dbReference>
<comment type="caution">
    <text evidence="3">The sequence shown here is derived from an EMBL/GenBank/DDBJ whole genome shotgun (WGS) entry which is preliminary data.</text>
</comment>
<evidence type="ECO:0000259" key="2">
    <source>
        <dbReference type="Pfam" id="PF20434"/>
    </source>
</evidence>
<dbReference type="PANTHER" id="PTHR48081:SF33">
    <property type="entry name" value="KYNURENINE FORMAMIDASE"/>
    <property type="match status" value="1"/>
</dbReference>
<name>A0ABW0SUE8_9GAMM</name>
<dbReference type="InterPro" id="IPR029058">
    <property type="entry name" value="AB_hydrolase_fold"/>
</dbReference>
<accession>A0ABW0SUE8</accession>
<reference evidence="4" key="1">
    <citation type="journal article" date="2019" name="Int. J. Syst. Evol. Microbiol.">
        <title>The Global Catalogue of Microorganisms (GCM) 10K type strain sequencing project: providing services to taxonomists for standard genome sequencing and annotation.</title>
        <authorList>
            <consortium name="The Broad Institute Genomics Platform"/>
            <consortium name="The Broad Institute Genome Sequencing Center for Infectious Disease"/>
            <person name="Wu L."/>
            <person name="Ma J."/>
        </authorList>
    </citation>
    <scope>NUCLEOTIDE SEQUENCE [LARGE SCALE GENOMIC DNA]</scope>
    <source>
        <strain evidence="4">CGMCC 1.13587</strain>
    </source>
</reference>
<dbReference type="Proteomes" id="UP001596111">
    <property type="component" value="Unassembled WGS sequence"/>
</dbReference>
<dbReference type="GO" id="GO:0016787">
    <property type="term" value="F:hydrolase activity"/>
    <property type="evidence" value="ECO:0007669"/>
    <property type="project" value="UniProtKB-KW"/>
</dbReference>
<organism evidence="3 4">
    <name type="scientific">Rhodanobacter terrae</name>
    <dbReference type="NCBI Taxonomy" id="418647"/>
    <lineage>
        <taxon>Bacteria</taxon>
        <taxon>Pseudomonadati</taxon>
        <taxon>Pseudomonadota</taxon>
        <taxon>Gammaproteobacteria</taxon>
        <taxon>Lysobacterales</taxon>
        <taxon>Rhodanobacteraceae</taxon>
        <taxon>Rhodanobacter</taxon>
    </lineage>
</organism>
<keyword evidence="1 3" id="KW-0378">Hydrolase</keyword>